<comment type="cofactor">
    <cofactor evidence="1">
        <name>FAD</name>
        <dbReference type="ChEBI" id="CHEBI:57692"/>
    </cofactor>
</comment>
<dbReference type="InterPro" id="IPR016169">
    <property type="entry name" value="FAD-bd_PCMH_sub2"/>
</dbReference>
<evidence type="ECO:0000256" key="5">
    <source>
        <dbReference type="ARBA" id="ARBA00023002"/>
    </source>
</evidence>
<feature type="domain" description="FAD-binding PCMH-type" evidence="6">
    <location>
        <begin position="62"/>
        <end position="230"/>
    </location>
</feature>
<name>A0A286GXB0_9ACTN</name>
<dbReference type="PANTHER" id="PTHR42973:SF39">
    <property type="entry name" value="FAD-BINDING PCMH-TYPE DOMAIN-CONTAINING PROTEIN"/>
    <property type="match status" value="1"/>
</dbReference>
<organism evidence="7 8">
    <name type="scientific">Blastococcus haudaquaticus</name>
    <dbReference type="NCBI Taxonomy" id="1938745"/>
    <lineage>
        <taxon>Bacteria</taxon>
        <taxon>Bacillati</taxon>
        <taxon>Actinomycetota</taxon>
        <taxon>Actinomycetes</taxon>
        <taxon>Geodermatophilales</taxon>
        <taxon>Geodermatophilaceae</taxon>
        <taxon>Blastococcus</taxon>
    </lineage>
</organism>
<evidence type="ECO:0000256" key="2">
    <source>
        <dbReference type="ARBA" id="ARBA00005466"/>
    </source>
</evidence>
<dbReference type="EMBL" id="OCNK01000003">
    <property type="protein sequence ID" value="SOE00132.1"/>
    <property type="molecule type" value="Genomic_DNA"/>
</dbReference>
<dbReference type="InterPro" id="IPR050416">
    <property type="entry name" value="FAD-linked_Oxidoreductase"/>
</dbReference>
<dbReference type="SUPFAM" id="SSF56176">
    <property type="entry name" value="FAD-binding/transporter-associated domain-like"/>
    <property type="match status" value="1"/>
</dbReference>
<dbReference type="Gene3D" id="3.30.465.10">
    <property type="match status" value="1"/>
</dbReference>
<reference evidence="8" key="1">
    <citation type="submission" date="2017-09" db="EMBL/GenBank/DDBJ databases">
        <authorList>
            <person name="Varghese N."/>
            <person name="Submissions S."/>
        </authorList>
    </citation>
    <scope>NUCLEOTIDE SEQUENCE [LARGE SCALE GENOMIC DNA]</scope>
    <source>
        <strain evidence="8">DSM 44270</strain>
    </source>
</reference>
<protein>
    <submittedName>
        <fullName evidence="7">FAD/FMN-containing dehydrogenase</fullName>
    </submittedName>
</protein>
<dbReference type="Gene3D" id="3.40.462.20">
    <property type="match status" value="1"/>
</dbReference>
<dbReference type="Proteomes" id="UP000219482">
    <property type="component" value="Unassembled WGS sequence"/>
</dbReference>
<dbReference type="PROSITE" id="PS00862">
    <property type="entry name" value="OX2_COVAL_FAD"/>
    <property type="match status" value="1"/>
</dbReference>
<dbReference type="InterPro" id="IPR036318">
    <property type="entry name" value="FAD-bd_PCMH-like_sf"/>
</dbReference>
<dbReference type="Gene3D" id="3.30.43.10">
    <property type="entry name" value="Uridine Diphospho-n-acetylenolpyruvylglucosamine Reductase, domain 2"/>
    <property type="match status" value="1"/>
</dbReference>
<keyword evidence="5" id="KW-0560">Oxidoreductase</keyword>
<dbReference type="PANTHER" id="PTHR42973">
    <property type="entry name" value="BINDING OXIDOREDUCTASE, PUTATIVE (AFU_ORTHOLOGUE AFUA_1G17690)-RELATED"/>
    <property type="match status" value="1"/>
</dbReference>
<keyword evidence="4" id="KW-0274">FAD</keyword>
<evidence type="ECO:0000259" key="6">
    <source>
        <dbReference type="PROSITE" id="PS51387"/>
    </source>
</evidence>
<gene>
    <name evidence="7" type="ORF">SAMN06272739_2414</name>
</gene>
<evidence type="ECO:0000256" key="4">
    <source>
        <dbReference type="ARBA" id="ARBA00022827"/>
    </source>
</evidence>
<dbReference type="InterPro" id="IPR006093">
    <property type="entry name" value="Oxy_OxRdtase_FAD_BS"/>
</dbReference>
<dbReference type="InterPro" id="IPR016167">
    <property type="entry name" value="FAD-bd_PCMH_sub1"/>
</dbReference>
<dbReference type="InterPro" id="IPR016166">
    <property type="entry name" value="FAD-bd_PCMH"/>
</dbReference>
<accession>A0A286GXB0</accession>
<comment type="similarity">
    <text evidence="2">Belongs to the oxygen-dependent FAD-linked oxidoreductase family.</text>
</comment>
<evidence type="ECO:0000256" key="3">
    <source>
        <dbReference type="ARBA" id="ARBA00022630"/>
    </source>
</evidence>
<keyword evidence="3" id="KW-0285">Flavoprotein</keyword>
<dbReference type="AlphaFoldDB" id="A0A286GXB0"/>
<proteinExistence type="inferred from homology"/>
<dbReference type="GO" id="GO:0071949">
    <property type="term" value="F:FAD binding"/>
    <property type="evidence" value="ECO:0007669"/>
    <property type="project" value="InterPro"/>
</dbReference>
<sequence length="480" mass="50447">MSLTEKSGPLPSAVMGDAVLDTLVPSFPAGAIDELRSQVHGPVYAAGDDGMAAEVATWNVAIQHTPAVAVGATCAEDVSAAVTWAVAHDLHVAVQATGHGPVRNAAGSLMITTRRMQGTSVDPERRVARVEAGVKWKKVLEAAADHGLAGLCGSTSDVGVVGYTLGGGMGSLGRRFGFAADHVQAVELVTADGRLRRLSADSEPELFWAVRGGKGNFGIVTAMEIDLVPVGSLYAGGIFFTGDDAPALLHRFRQWAPTLPEEVGTSIAVMRMPPMEELPPPLRGQTVVHLRYAYSGTDHAEAEKLLSPMKILGTIVMGYVGPIRTDEMDSIHMDPVDPMPAWEKGMLLTDLPEEAVDALLEAAGPQVDIPLFMTEIRLMGGALARQPRVPNAVPGRSGAFAVEVVGPGIPELAQVVPMVGKGVLGTLAPWKAPETMINFLGEVSGPEEVAAAYLPETIERLRAVKSQVDPAGVFSFGHAF</sequence>
<dbReference type="GO" id="GO:0016491">
    <property type="term" value="F:oxidoreductase activity"/>
    <property type="evidence" value="ECO:0007669"/>
    <property type="project" value="UniProtKB-KW"/>
</dbReference>
<dbReference type="Pfam" id="PF01565">
    <property type="entry name" value="FAD_binding_4"/>
    <property type="match status" value="1"/>
</dbReference>
<evidence type="ECO:0000313" key="8">
    <source>
        <dbReference type="Proteomes" id="UP000219482"/>
    </source>
</evidence>
<dbReference type="InterPro" id="IPR006094">
    <property type="entry name" value="Oxid_FAD_bind_N"/>
</dbReference>
<keyword evidence="8" id="KW-1185">Reference proteome</keyword>
<dbReference type="RefSeq" id="WP_200814715.1">
    <property type="nucleotide sequence ID" value="NZ_OCNK01000003.1"/>
</dbReference>
<evidence type="ECO:0000256" key="1">
    <source>
        <dbReference type="ARBA" id="ARBA00001974"/>
    </source>
</evidence>
<evidence type="ECO:0000313" key="7">
    <source>
        <dbReference type="EMBL" id="SOE00132.1"/>
    </source>
</evidence>
<dbReference type="PROSITE" id="PS51387">
    <property type="entry name" value="FAD_PCMH"/>
    <property type="match status" value="1"/>
</dbReference>